<evidence type="ECO:0000256" key="1">
    <source>
        <dbReference type="SAM" id="MobiDB-lite"/>
    </source>
</evidence>
<feature type="compositionally biased region" description="Basic and acidic residues" evidence="1">
    <location>
        <begin position="1"/>
        <end position="13"/>
    </location>
</feature>
<feature type="compositionally biased region" description="Pro residues" evidence="1">
    <location>
        <begin position="89"/>
        <end position="101"/>
    </location>
</feature>
<comment type="caution">
    <text evidence="2">The sequence shown here is derived from an EMBL/GenBank/DDBJ whole genome shotgun (WGS) entry which is preliminary data.</text>
</comment>
<evidence type="ECO:0000313" key="2">
    <source>
        <dbReference type="EMBL" id="GAA4063146.1"/>
    </source>
</evidence>
<keyword evidence="3" id="KW-1185">Reference proteome</keyword>
<name>A0ABP7VB09_9ACTN</name>
<feature type="region of interest" description="Disordered" evidence="1">
    <location>
        <begin position="315"/>
        <end position="339"/>
    </location>
</feature>
<evidence type="ECO:0000313" key="3">
    <source>
        <dbReference type="Proteomes" id="UP001500683"/>
    </source>
</evidence>
<sequence>MRFGPRDRPRPEPEPEGPEEPDPPASDPPASPPATPHPGDVHVAGRRSARPEPPPPTDWVHVPTDTTPATPPPPEPPPAQRLPSAEPSPAAPPPAPEPPLTEVPGATPEPVRPVMEAPGASADWSVVAKDTTVPVSPPPQAAHADGAGRDDPPPASAGNATTAGNVRSAGEATTIPPKALAAEPPREADDVMADPERRAALAEEFMGEFVGSGAWQAMLAVLEGAFPGLGLAARLNRGADMLWEVTDVLDRGSGVRLGVPVWLDDAGMVLDLSAHRTRRPDAARPQPRTRASWPYAGAFVIDTLDPLRYHRAVGGPLAPGARPGRPREGALATSPPGEDDDTGVVIVGDLTAAGARILDSAALWRYAGRVVAAALHDPARPDSRARARRALRALRRVVVVDPNLGLGLCLRIDTARTPRCLLAFSVDRDGTGAPRFLRP</sequence>
<organism evidence="2 3">
    <name type="scientific">Actinomadura miaoliensis</name>
    <dbReference type="NCBI Taxonomy" id="430685"/>
    <lineage>
        <taxon>Bacteria</taxon>
        <taxon>Bacillati</taxon>
        <taxon>Actinomycetota</taxon>
        <taxon>Actinomycetes</taxon>
        <taxon>Streptosporangiales</taxon>
        <taxon>Thermomonosporaceae</taxon>
        <taxon>Actinomadura</taxon>
    </lineage>
</organism>
<feature type="compositionally biased region" description="Pro residues" evidence="1">
    <location>
        <begin position="69"/>
        <end position="80"/>
    </location>
</feature>
<dbReference type="PRINTS" id="PR01217">
    <property type="entry name" value="PRICHEXTENSN"/>
</dbReference>
<feature type="compositionally biased region" description="Pro residues" evidence="1">
    <location>
        <begin position="23"/>
        <end position="36"/>
    </location>
</feature>
<gene>
    <name evidence="2" type="ORF">GCM10022214_15690</name>
</gene>
<reference evidence="3" key="1">
    <citation type="journal article" date="2019" name="Int. J. Syst. Evol. Microbiol.">
        <title>The Global Catalogue of Microorganisms (GCM) 10K type strain sequencing project: providing services to taxonomists for standard genome sequencing and annotation.</title>
        <authorList>
            <consortium name="The Broad Institute Genomics Platform"/>
            <consortium name="The Broad Institute Genome Sequencing Center for Infectious Disease"/>
            <person name="Wu L."/>
            <person name="Ma J."/>
        </authorList>
    </citation>
    <scope>NUCLEOTIDE SEQUENCE [LARGE SCALE GENOMIC DNA]</scope>
    <source>
        <strain evidence="3">JCM 16702</strain>
    </source>
</reference>
<protein>
    <submittedName>
        <fullName evidence="2">Uncharacterized protein</fullName>
    </submittedName>
</protein>
<accession>A0ABP7VB09</accession>
<proteinExistence type="predicted"/>
<dbReference type="EMBL" id="BAAAZG010000006">
    <property type="protein sequence ID" value="GAA4063146.1"/>
    <property type="molecule type" value="Genomic_DNA"/>
</dbReference>
<feature type="region of interest" description="Disordered" evidence="1">
    <location>
        <begin position="1"/>
        <end position="188"/>
    </location>
</feature>
<dbReference type="Proteomes" id="UP001500683">
    <property type="component" value="Unassembled WGS sequence"/>
</dbReference>